<feature type="binding site" evidence="15">
    <location>
        <begin position="37"/>
        <end position="38"/>
    </location>
    <ligand>
        <name>NADP(+)</name>
        <dbReference type="ChEBI" id="CHEBI:58349"/>
    </ligand>
</feature>
<comment type="similarity">
    <text evidence="4 15">Belongs to the aspartate-semialdehyde dehydrogenase family.</text>
</comment>
<evidence type="ECO:0000256" key="2">
    <source>
        <dbReference type="ARBA" id="ARBA00005076"/>
    </source>
</evidence>
<evidence type="ECO:0000256" key="1">
    <source>
        <dbReference type="ARBA" id="ARBA00005021"/>
    </source>
</evidence>
<keyword evidence="9 15" id="KW-0521">NADP</keyword>
<dbReference type="GO" id="GO:0051287">
    <property type="term" value="F:NAD binding"/>
    <property type="evidence" value="ECO:0007669"/>
    <property type="project" value="InterPro"/>
</dbReference>
<evidence type="ECO:0000256" key="16">
    <source>
        <dbReference type="PIRSR" id="PIRSR000148-1"/>
    </source>
</evidence>
<dbReference type="SUPFAM" id="SSF55347">
    <property type="entry name" value="Glyceraldehyde-3-phosphate dehydrogenase-like, C-terminal domain"/>
    <property type="match status" value="1"/>
</dbReference>
<name>A0A2S4ZXT3_9SPHI</name>
<feature type="binding site" evidence="15">
    <location>
        <begin position="9"/>
        <end position="12"/>
    </location>
    <ligand>
        <name>NADP(+)</name>
        <dbReference type="ChEBI" id="CHEBI:58349"/>
    </ligand>
</feature>
<reference evidence="18 19" key="1">
    <citation type="submission" date="2018-01" db="EMBL/GenBank/DDBJ databases">
        <authorList>
            <person name="Gaut B.S."/>
            <person name="Morton B.R."/>
            <person name="Clegg M.T."/>
            <person name="Duvall M.R."/>
        </authorList>
    </citation>
    <scope>NUCLEOTIDE SEQUENCE [LARGE SCALE GENOMIC DNA]</scope>
    <source>
        <strain evidence="18 19">HR-AV</strain>
    </source>
</reference>
<dbReference type="UniPathway" id="UPA00051">
    <property type="reaction ID" value="UER00464"/>
</dbReference>
<comment type="caution">
    <text evidence="15">Lacks conserved residue(s) required for the propagation of feature annotation.</text>
</comment>
<evidence type="ECO:0000256" key="13">
    <source>
        <dbReference type="ARBA" id="ARBA00023167"/>
    </source>
</evidence>
<dbReference type="NCBIfam" id="NF011456">
    <property type="entry name" value="PRK14874.1"/>
    <property type="match status" value="1"/>
</dbReference>
<evidence type="ECO:0000256" key="12">
    <source>
        <dbReference type="ARBA" id="ARBA00023154"/>
    </source>
</evidence>
<feature type="domain" description="Semialdehyde dehydrogenase NAD-binding" evidence="17">
    <location>
        <begin position="2"/>
        <end position="117"/>
    </location>
</feature>
<dbReference type="GO" id="GO:0009088">
    <property type="term" value="P:threonine biosynthetic process"/>
    <property type="evidence" value="ECO:0007669"/>
    <property type="project" value="UniProtKB-UniRule"/>
</dbReference>
<feature type="binding site" evidence="15">
    <location>
        <position position="97"/>
    </location>
    <ligand>
        <name>phosphate</name>
        <dbReference type="ChEBI" id="CHEBI:43474"/>
    </ligand>
</feature>
<dbReference type="Pfam" id="PF02774">
    <property type="entry name" value="Semialdhyde_dhC"/>
    <property type="match status" value="1"/>
</dbReference>
<sequence length="337" mass="36805">MKVAVVGATGLVGTKMLQVLAERNFPVSELVPVASEKSVGKEIEFKGKKFKVVSMETAIAMKPEIAIFSAGGGTSTEFAPKFAEAGTTVIDNSSAWRMDPTKKLVVPEVNANVLTQEDKIIANPNCSTIQMVVALKPLHDKYQIKRVVVSTYQSVTGTGVKAVTQLMEERQGIKDGVKAYPYEIDLNVIPQIDVFLENGYTKEEMKMILETNKIMGDDSIKVTATTVRIPVMGGHSESVNIEFANDFDLDEVKDLLASAPGIILVDDIANLQYPMPKDAHDKDEVFVGRLRRDESQPKTLNMWIVSDNLRKGAATNAVQIAEYLLKSELVKSAAVVA</sequence>
<feature type="active site" description="Acyl-thioester intermediate" evidence="15 16">
    <location>
        <position position="126"/>
    </location>
</feature>
<proteinExistence type="inferred from homology"/>
<dbReference type="EC" id="1.2.1.11" evidence="6 15"/>
<dbReference type="NCBIfam" id="TIGR01296">
    <property type="entry name" value="asd_B"/>
    <property type="match status" value="1"/>
</dbReference>
<dbReference type="PIRSF" id="PIRSF000148">
    <property type="entry name" value="ASA_dh"/>
    <property type="match status" value="1"/>
</dbReference>
<comment type="pathway">
    <text evidence="1 15">Amino-acid biosynthesis; L-methionine biosynthesis via de novo pathway; L-homoserine from L-aspartate: step 2/3.</text>
</comment>
<keyword evidence="19" id="KW-1185">Reference proteome</keyword>
<evidence type="ECO:0000313" key="18">
    <source>
        <dbReference type="EMBL" id="POY34807.1"/>
    </source>
</evidence>
<dbReference type="InterPro" id="IPR005986">
    <property type="entry name" value="Asp_semialdehyde_DH_beta"/>
</dbReference>
<feature type="binding site" evidence="15">
    <location>
        <position position="153"/>
    </location>
    <ligand>
        <name>substrate</name>
    </ligand>
</feature>
<evidence type="ECO:0000256" key="11">
    <source>
        <dbReference type="ARBA" id="ARBA00023002"/>
    </source>
</evidence>
<keyword evidence="12 15" id="KW-0457">Lysine biosynthesis</keyword>
<comment type="pathway">
    <text evidence="2 15">Amino-acid biosynthesis; L-lysine biosynthesis via DAP pathway; (S)-tetrahydrodipicolinate from L-aspartate: step 2/4.</text>
</comment>
<dbReference type="InterPro" id="IPR036291">
    <property type="entry name" value="NAD(P)-bd_dom_sf"/>
</dbReference>
<dbReference type="GO" id="GO:0019877">
    <property type="term" value="P:diaminopimelate biosynthetic process"/>
    <property type="evidence" value="ECO:0007669"/>
    <property type="project" value="UniProtKB-UniRule"/>
</dbReference>
<dbReference type="EMBL" id="PQVF01000018">
    <property type="protein sequence ID" value="POY34807.1"/>
    <property type="molecule type" value="Genomic_DNA"/>
</dbReference>
<feature type="active site" description="Proton acceptor" evidence="15 16">
    <location>
        <position position="235"/>
    </location>
</feature>
<evidence type="ECO:0000256" key="9">
    <source>
        <dbReference type="ARBA" id="ARBA00022857"/>
    </source>
</evidence>
<accession>A0A2S4ZXT3</accession>
<evidence type="ECO:0000256" key="15">
    <source>
        <dbReference type="HAMAP-Rule" id="MF_02121"/>
    </source>
</evidence>
<dbReference type="HAMAP" id="MF_02121">
    <property type="entry name" value="ASADH"/>
    <property type="match status" value="1"/>
</dbReference>
<comment type="subunit">
    <text evidence="5 15">Homodimer.</text>
</comment>
<keyword evidence="8 15" id="KW-0791">Threonine biosynthesis</keyword>
<evidence type="ECO:0000256" key="8">
    <source>
        <dbReference type="ARBA" id="ARBA00022697"/>
    </source>
</evidence>
<dbReference type="GO" id="GO:0009089">
    <property type="term" value="P:lysine biosynthetic process via diaminopimelate"/>
    <property type="evidence" value="ECO:0007669"/>
    <property type="project" value="UniProtKB-UniRule"/>
</dbReference>
<dbReference type="Pfam" id="PF01118">
    <property type="entry name" value="Semialdhyde_dh"/>
    <property type="match status" value="1"/>
</dbReference>
<evidence type="ECO:0000256" key="14">
    <source>
        <dbReference type="ARBA" id="ARBA00047891"/>
    </source>
</evidence>
<dbReference type="GO" id="GO:0050661">
    <property type="term" value="F:NADP binding"/>
    <property type="evidence" value="ECO:0007669"/>
    <property type="project" value="UniProtKB-UniRule"/>
</dbReference>
<evidence type="ECO:0000256" key="5">
    <source>
        <dbReference type="ARBA" id="ARBA00011738"/>
    </source>
</evidence>
<comment type="pathway">
    <text evidence="3 15">Amino-acid biosynthesis; L-threonine biosynthesis; L-threonine from L-aspartate: step 2/5.</text>
</comment>
<dbReference type="Gene3D" id="3.30.360.10">
    <property type="entry name" value="Dihydrodipicolinate Reductase, domain 2"/>
    <property type="match status" value="1"/>
</dbReference>
<keyword evidence="11 15" id="KW-0560">Oxidoreductase</keyword>
<organism evidence="18 19">
    <name type="scientific">Solitalea longa</name>
    <dbReference type="NCBI Taxonomy" id="2079460"/>
    <lineage>
        <taxon>Bacteria</taxon>
        <taxon>Pseudomonadati</taxon>
        <taxon>Bacteroidota</taxon>
        <taxon>Sphingobacteriia</taxon>
        <taxon>Sphingobacteriales</taxon>
        <taxon>Sphingobacteriaceae</taxon>
        <taxon>Solitalea</taxon>
    </lineage>
</organism>
<dbReference type="PANTHER" id="PTHR46278:SF2">
    <property type="entry name" value="ASPARTATE-SEMIALDEHYDE DEHYDROGENASE"/>
    <property type="match status" value="1"/>
</dbReference>
<dbReference type="InterPro" id="IPR000534">
    <property type="entry name" value="Semialdehyde_DH_NAD-bd"/>
</dbReference>
<dbReference type="CDD" id="cd18131">
    <property type="entry name" value="ASADH_C_bac_euk_like"/>
    <property type="match status" value="1"/>
</dbReference>
<dbReference type="InterPro" id="IPR012280">
    <property type="entry name" value="Semialdhyde_DH_dimer_dom"/>
</dbReference>
<feature type="binding site" evidence="15">
    <location>
        <position position="308"/>
    </location>
    <ligand>
        <name>NADP(+)</name>
        <dbReference type="ChEBI" id="CHEBI:58349"/>
    </ligand>
</feature>
<dbReference type="OrthoDB" id="9805684at2"/>
<protein>
    <recommendedName>
        <fullName evidence="6 15">Aspartate-semialdehyde dehydrogenase</fullName>
        <shortName evidence="15">ASA dehydrogenase</shortName>
        <shortName evidence="15">ASADH</shortName>
        <ecNumber evidence="6 15">1.2.1.11</ecNumber>
    </recommendedName>
    <alternativeName>
        <fullName evidence="15">Aspartate-beta-semialdehyde dehydrogenase</fullName>
    </alternativeName>
</protein>
<evidence type="ECO:0000259" key="17">
    <source>
        <dbReference type="SMART" id="SM00859"/>
    </source>
</evidence>
<dbReference type="GO" id="GO:0071266">
    <property type="term" value="P:'de novo' L-methionine biosynthetic process"/>
    <property type="evidence" value="ECO:0007669"/>
    <property type="project" value="UniProtKB-UniRule"/>
</dbReference>
<dbReference type="GO" id="GO:0004073">
    <property type="term" value="F:aspartate-semialdehyde dehydrogenase activity"/>
    <property type="evidence" value="ECO:0007669"/>
    <property type="project" value="UniProtKB-UniRule"/>
</dbReference>
<dbReference type="SUPFAM" id="SSF51735">
    <property type="entry name" value="NAD(P)-binding Rossmann-fold domains"/>
    <property type="match status" value="1"/>
</dbReference>
<dbReference type="UniPathway" id="UPA00034">
    <property type="reaction ID" value="UER00016"/>
</dbReference>
<evidence type="ECO:0000256" key="3">
    <source>
        <dbReference type="ARBA" id="ARBA00005097"/>
    </source>
</evidence>
<keyword evidence="10 15" id="KW-0220">Diaminopimelate biosynthesis</keyword>
<dbReference type="SMART" id="SM00859">
    <property type="entry name" value="Semialdhyde_dh"/>
    <property type="match status" value="1"/>
</dbReference>
<evidence type="ECO:0000256" key="6">
    <source>
        <dbReference type="ARBA" id="ARBA00013120"/>
    </source>
</evidence>
<dbReference type="PANTHER" id="PTHR46278">
    <property type="entry name" value="DEHYDROGENASE, PUTATIVE-RELATED"/>
    <property type="match status" value="1"/>
</dbReference>
<comment type="catalytic activity">
    <reaction evidence="14 15">
        <text>L-aspartate 4-semialdehyde + phosphate + NADP(+) = 4-phospho-L-aspartate + NADPH + H(+)</text>
        <dbReference type="Rhea" id="RHEA:24284"/>
        <dbReference type="ChEBI" id="CHEBI:15378"/>
        <dbReference type="ChEBI" id="CHEBI:43474"/>
        <dbReference type="ChEBI" id="CHEBI:57535"/>
        <dbReference type="ChEBI" id="CHEBI:57783"/>
        <dbReference type="ChEBI" id="CHEBI:58349"/>
        <dbReference type="ChEBI" id="CHEBI:537519"/>
        <dbReference type="EC" id="1.2.1.11"/>
    </reaction>
</comment>
<evidence type="ECO:0000256" key="10">
    <source>
        <dbReference type="ARBA" id="ARBA00022915"/>
    </source>
</evidence>
<dbReference type="UniPathway" id="UPA00050">
    <property type="reaction ID" value="UER00463"/>
</dbReference>
<dbReference type="AlphaFoldDB" id="A0A2S4ZXT3"/>
<gene>
    <name evidence="15" type="primary">asd</name>
    <name evidence="18" type="ORF">C3K47_18385</name>
</gene>
<dbReference type="GO" id="GO:0046983">
    <property type="term" value="F:protein dimerization activity"/>
    <property type="evidence" value="ECO:0007669"/>
    <property type="project" value="InterPro"/>
</dbReference>
<keyword evidence="7 15" id="KW-0028">Amino-acid biosynthesis</keyword>
<comment type="caution">
    <text evidence="18">The sequence shown here is derived from an EMBL/GenBank/DDBJ whole genome shotgun (WGS) entry which is preliminary data.</text>
</comment>
<keyword evidence="13 15" id="KW-0486">Methionine biosynthesis</keyword>
<evidence type="ECO:0000256" key="7">
    <source>
        <dbReference type="ARBA" id="ARBA00022605"/>
    </source>
</evidence>
<dbReference type="CDD" id="cd02316">
    <property type="entry name" value="VcASADH2_like_N"/>
    <property type="match status" value="1"/>
</dbReference>
<evidence type="ECO:0000313" key="19">
    <source>
        <dbReference type="Proteomes" id="UP000236893"/>
    </source>
</evidence>
<comment type="function">
    <text evidence="15">Catalyzes the NADPH-dependent formation of L-aspartate-semialdehyde (L-ASA) by the reductive dephosphorylation of L-aspartyl-4-phosphate.</text>
</comment>
<dbReference type="Proteomes" id="UP000236893">
    <property type="component" value="Unassembled WGS sequence"/>
</dbReference>
<dbReference type="InterPro" id="IPR012080">
    <property type="entry name" value="Asp_semialdehyde_DH"/>
</dbReference>
<dbReference type="RefSeq" id="WP_103790629.1">
    <property type="nucleotide sequence ID" value="NZ_PQVF01000018.1"/>
</dbReference>
<feature type="binding site" evidence="15">
    <location>
        <position position="228"/>
    </location>
    <ligand>
        <name>substrate</name>
    </ligand>
</feature>
<dbReference type="Gene3D" id="3.40.50.720">
    <property type="entry name" value="NAD(P)-binding Rossmann-like Domain"/>
    <property type="match status" value="1"/>
</dbReference>
<evidence type="ECO:0000256" key="4">
    <source>
        <dbReference type="ARBA" id="ARBA00010584"/>
    </source>
</evidence>
<dbReference type="GO" id="GO:0009097">
    <property type="term" value="P:isoleucine biosynthetic process"/>
    <property type="evidence" value="ECO:0007669"/>
    <property type="project" value="UniProtKB-UniRule"/>
</dbReference>